<keyword evidence="2" id="KW-1185">Reference proteome</keyword>
<dbReference type="RefSeq" id="XP_013788355.1">
    <property type="nucleotide sequence ID" value="XM_013932901.2"/>
</dbReference>
<dbReference type="GeneID" id="106472274"/>
<sequence>MELQDNIKTFHSGTSVQDYFAKKMAEISEGRRGKVELHSKEREMNEMGANNPGNDTCSDEHLNISLEASYDGSITSNKEKSNVQKQKKKVRFLDIYLQEQEKNSSCQLIQEIPKKEMNDKDETKPELETDDYKNYNFSSEAGDTVLQTDLIPTSTTLSELPKKKKRKKETVEPESPRCQTFKEYKESVEISNDHSCTTQKKKLREVDNFSEKIAEKKKSKKRKESFEIKPHRENMNEINNLDNVIERSEAKDNAEIMGVNNTLFNKKKKKKKSEKDVEAKSNQIHTNSNEYLSVSKTQIPTLTLEDTVKDVVGNSSYNAKKNKKRKCSNESYEDVVNTETGEVCEMPVSSGYLCSEEREFGGLTLEKQGVSTVSQLSESRINEHSDGLEHERSEGVISKNFEFDTKVNEKKIKTVDKLLKMIKRNKVLKTTNLVSVKGYGM</sequence>
<proteinExistence type="predicted"/>
<feature type="region of interest" description="Disordered" evidence="1">
    <location>
        <begin position="157"/>
        <end position="177"/>
    </location>
</feature>
<evidence type="ECO:0000313" key="2">
    <source>
        <dbReference type="Proteomes" id="UP000694941"/>
    </source>
</evidence>
<feature type="compositionally biased region" description="Basic and acidic residues" evidence="1">
    <location>
        <begin position="31"/>
        <end position="45"/>
    </location>
</feature>
<evidence type="ECO:0000313" key="3">
    <source>
        <dbReference type="RefSeq" id="XP_013788355.1"/>
    </source>
</evidence>
<dbReference type="Proteomes" id="UP000694941">
    <property type="component" value="Unplaced"/>
</dbReference>
<feature type="region of interest" description="Disordered" evidence="1">
    <location>
        <begin position="31"/>
        <end position="56"/>
    </location>
</feature>
<reference evidence="3" key="1">
    <citation type="submission" date="2025-08" db="UniProtKB">
        <authorList>
            <consortium name="RefSeq"/>
        </authorList>
    </citation>
    <scope>IDENTIFICATION</scope>
    <source>
        <tissue evidence="3">Muscle</tissue>
    </source>
</reference>
<accession>A0ABM1BTH0</accession>
<gene>
    <name evidence="3" type="primary">LOC106472274</name>
</gene>
<name>A0ABM1BTH0_LIMPO</name>
<organism evidence="2 3">
    <name type="scientific">Limulus polyphemus</name>
    <name type="common">Atlantic horseshoe crab</name>
    <dbReference type="NCBI Taxonomy" id="6850"/>
    <lineage>
        <taxon>Eukaryota</taxon>
        <taxon>Metazoa</taxon>
        <taxon>Ecdysozoa</taxon>
        <taxon>Arthropoda</taxon>
        <taxon>Chelicerata</taxon>
        <taxon>Merostomata</taxon>
        <taxon>Xiphosura</taxon>
        <taxon>Limulidae</taxon>
        <taxon>Limulus</taxon>
    </lineage>
</organism>
<protein>
    <submittedName>
        <fullName evidence="3">Uncharacterized protein LOC106472274</fullName>
    </submittedName>
</protein>
<evidence type="ECO:0000256" key="1">
    <source>
        <dbReference type="SAM" id="MobiDB-lite"/>
    </source>
</evidence>